<name>A0A2N6PFK4_9MICO</name>
<dbReference type="EMBL" id="PNFZ01000007">
    <property type="protein sequence ID" value="PMB97448.1"/>
    <property type="molecule type" value="Genomic_DNA"/>
</dbReference>
<keyword evidence="3" id="KW-1185">Reference proteome</keyword>
<evidence type="ECO:0000256" key="1">
    <source>
        <dbReference type="SAM" id="MobiDB-lite"/>
    </source>
</evidence>
<accession>A0A2N6PFK4</accession>
<reference evidence="2 3" key="1">
    <citation type="submission" date="2017-09" db="EMBL/GenBank/DDBJ databases">
        <title>Bacterial strain isolated from the female urinary microbiota.</title>
        <authorList>
            <person name="Thomas-White K."/>
            <person name="Kumar N."/>
            <person name="Forster S."/>
            <person name="Putonti C."/>
            <person name="Lawley T."/>
            <person name="Wolfe A.J."/>
        </authorList>
    </citation>
    <scope>NUCLEOTIDE SEQUENCE [LARGE SCALE GENOMIC DNA]</scope>
    <source>
        <strain evidence="2 3">UMB0680</strain>
    </source>
</reference>
<feature type="region of interest" description="Disordered" evidence="1">
    <location>
        <begin position="59"/>
        <end position="99"/>
    </location>
</feature>
<comment type="caution">
    <text evidence="2">The sequence shown here is derived from an EMBL/GenBank/DDBJ whole genome shotgun (WGS) entry which is preliminary data.</text>
</comment>
<sequence>MRWVNKDVALIPTTANRYAYSWVEPKDPRYCEPHILVCEETVTAPRRRNWTCRRTLSQPTRLRDDPMSPIRAAAPDFGPRSTIRGQEQAAPVASGSGPSPPIIEIWVRSNHLLDGRAGRSSRGC</sequence>
<evidence type="ECO:0000313" key="3">
    <source>
        <dbReference type="Proteomes" id="UP000235703"/>
    </source>
</evidence>
<protein>
    <submittedName>
        <fullName evidence="2">Uncharacterized protein</fullName>
    </submittedName>
</protein>
<evidence type="ECO:0000313" key="2">
    <source>
        <dbReference type="EMBL" id="PMB97448.1"/>
    </source>
</evidence>
<gene>
    <name evidence="2" type="ORF">CJ198_11760</name>
</gene>
<organism evidence="2 3">
    <name type="scientific">Brevibacterium luteolum</name>
    <dbReference type="NCBI Taxonomy" id="199591"/>
    <lineage>
        <taxon>Bacteria</taxon>
        <taxon>Bacillati</taxon>
        <taxon>Actinomycetota</taxon>
        <taxon>Actinomycetes</taxon>
        <taxon>Micrococcales</taxon>
        <taxon>Brevibacteriaceae</taxon>
        <taxon>Brevibacterium</taxon>
    </lineage>
</organism>
<proteinExistence type="predicted"/>
<dbReference type="AlphaFoldDB" id="A0A2N6PFK4"/>
<dbReference type="Proteomes" id="UP000235703">
    <property type="component" value="Unassembled WGS sequence"/>
</dbReference>
<dbReference type="OrthoDB" id="9773060at2"/>